<dbReference type="GO" id="GO:0006631">
    <property type="term" value="P:fatty acid metabolic process"/>
    <property type="evidence" value="ECO:0007669"/>
    <property type="project" value="TreeGrafter"/>
</dbReference>
<reference evidence="10" key="1">
    <citation type="submission" date="2021-02" db="EMBL/GenBank/DDBJ databases">
        <authorList>
            <person name="Nowell W R."/>
        </authorList>
    </citation>
    <scope>NUCLEOTIDE SEQUENCE</scope>
    <source>
        <strain evidence="10">Ploen Becks lab</strain>
    </source>
</reference>
<organism evidence="10 11">
    <name type="scientific">Brachionus calyciflorus</name>
    <dbReference type="NCBI Taxonomy" id="104777"/>
    <lineage>
        <taxon>Eukaryota</taxon>
        <taxon>Metazoa</taxon>
        <taxon>Spiralia</taxon>
        <taxon>Gnathifera</taxon>
        <taxon>Rotifera</taxon>
        <taxon>Eurotatoria</taxon>
        <taxon>Monogononta</taxon>
        <taxon>Pseudotrocha</taxon>
        <taxon>Ploima</taxon>
        <taxon>Brachionidae</taxon>
        <taxon>Brachionus</taxon>
    </lineage>
</organism>
<dbReference type="Gene3D" id="3.30.300.30">
    <property type="match status" value="1"/>
</dbReference>
<proteinExistence type="inferred from homology"/>
<dbReference type="PROSITE" id="PS00455">
    <property type="entry name" value="AMP_BINDING"/>
    <property type="match status" value="1"/>
</dbReference>
<dbReference type="PANTHER" id="PTHR43201">
    <property type="entry name" value="ACYL-COA SYNTHETASE"/>
    <property type="match status" value="1"/>
</dbReference>
<keyword evidence="2" id="KW-0436">Ligase</keyword>
<dbReference type="Pfam" id="PF13193">
    <property type="entry name" value="AMP-binding_C"/>
    <property type="match status" value="1"/>
</dbReference>
<evidence type="ECO:0000256" key="7">
    <source>
        <dbReference type="ARBA" id="ARBA00048277"/>
    </source>
</evidence>
<dbReference type="InterPro" id="IPR020845">
    <property type="entry name" value="AMP-binding_CS"/>
</dbReference>
<evidence type="ECO:0000256" key="5">
    <source>
        <dbReference type="ARBA" id="ARBA00039638"/>
    </source>
</evidence>
<dbReference type="OrthoDB" id="10253115at2759"/>
<comment type="caution">
    <text evidence="10">The sequence shown here is derived from an EMBL/GenBank/DDBJ whole genome shotgun (WGS) entry which is preliminary data.</text>
</comment>
<dbReference type="Pfam" id="PF00501">
    <property type="entry name" value="AMP-binding"/>
    <property type="match status" value="1"/>
</dbReference>
<dbReference type="InterPro" id="IPR025110">
    <property type="entry name" value="AMP-bd_C"/>
</dbReference>
<dbReference type="InterPro" id="IPR045851">
    <property type="entry name" value="AMP-bd_C_sf"/>
</dbReference>
<gene>
    <name evidence="10" type="ORF">OXX778_LOCUS2684</name>
</gene>
<dbReference type="SUPFAM" id="SSF56801">
    <property type="entry name" value="Acetyl-CoA synthetase-like"/>
    <property type="match status" value="1"/>
</dbReference>
<dbReference type="InterPro" id="IPR042099">
    <property type="entry name" value="ANL_N_sf"/>
</dbReference>
<evidence type="ECO:0000259" key="9">
    <source>
        <dbReference type="Pfam" id="PF13193"/>
    </source>
</evidence>
<evidence type="ECO:0000259" key="8">
    <source>
        <dbReference type="Pfam" id="PF00501"/>
    </source>
</evidence>
<dbReference type="InterPro" id="IPR000873">
    <property type="entry name" value="AMP-dep_synth/lig_dom"/>
</dbReference>
<dbReference type="GO" id="GO:0031956">
    <property type="term" value="F:medium-chain fatty acid-CoA ligase activity"/>
    <property type="evidence" value="ECO:0007669"/>
    <property type="project" value="UniProtKB-EC"/>
</dbReference>
<comment type="function">
    <text evidence="3">Acyl-CoA synthases catalyze the initial reaction in fatty acid metabolism, by forming a thioester with CoA. Has some preference toward medium-chain substrates. Plays a role in adipocyte differentiation.</text>
</comment>
<evidence type="ECO:0000313" key="11">
    <source>
        <dbReference type="Proteomes" id="UP000663879"/>
    </source>
</evidence>
<evidence type="ECO:0000256" key="6">
    <source>
        <dbReference type="ARBA" id="ARBA00047319"/>
    </source>
</evidence>
<feature type="domain" description="AMP-binding enzyme C-terminal" evidence="9">
    <location>
        <begin position="515"/>
        <end position="590"/>
    </location>
</feature>
<comment type="catalytic activity">
    <reaction evidence="7">
        <text>a medium-chain fatty acid + ATP + CoA = a medium-chain fatty acyl-CoA + AMP + diphosphate</text>
        <dbReference type="Rhea" id="RHEA:48340"/>
        <dbReference type="ChEBI" id="CHEBI:30616"/>
        <dbReference type="ChEBI" id="CHEBI:33019"/>
        <dbReference type="ChEBI" id="CHEBI:57287"/>
        <dbReference type="ChEBI" id="CHEBI:59558"/>
        <dbReference type="ChEBI" id="CHEBI:90546"/>
        <dbReference type="ChEBI" id="CHEBI:456215"/>
        <dbReference type="EC" id="6.2.1.2"/>
    </reaction>
</comment>
<accession>A0A813N2R4</accession>
<dbReference type="FunFam" id="3.30.300.30:FF:000008">
    <property type="entry name" value="2,3-dihydroxybenzoate-AMP ligase"/>
    <property type="match status" value="1"/>
</dbReference>
<comment type="catalytic activity">
    <reaction evidence="6">
        <text>octanoate + ATP + CoA = octanoyl-CoA + AMP + diphosphate</text>
        <dbReference type="Rhea" id="RHEA:33631"/>
        <dbReference type="ChEBI" id="CHEBI:25646"/>
        <dbReference type="ChEBI" id="CHEBI:30616"/>
        <dbReference type="ChEBI" id="CHEBI:33019"/>
        <dbReference type="ChEBI" id="CHEBI:57287"/>
        <dbReference type="ChEBI" id="CHEBI:57386"/>
        <dbReference type="ChEBI" id="CHEBI:456215"/>
    </reaction>
</comment>
<dbReference type="AlphaFoldDB" id="A0A813N2R4"/>
<protein>
    <recommendedName>
        <fullName evidence="5">Medium-chain acyl-CoA ligase ACSF2, mitochondrial</fullName>
        <ecNumber evidence="4">6.2.1.2</ecNumber>
    </recommendedName>
</protein>
<dbReference type="PANTHER" id="PTHR43201:SF5">
    <property type="entry name" value="MEDIUM-CHAIN ACYL-COA LIGASE ACSF2, MITOCHONDRIAL"/>
    <property type="match status" value="1"/>
</dbReference>
<evidence type="ECO:0000256" key="2">
    <source>
        <dbReference type="ARBA" id="ARBA00022598"/>
    </source>
</evidence>
<sequence length="608" mass="69021">MHFMKNFKKLITDKSKLVNLINRNYRVSSKLSSHNEPDNIKSYTNHKISYATTTSDYHLVPYSIRDLIDLNAEQVPNSLVFGFAHQSVNITFGELKQRVDAFVSNLTDLGLKKGDRVAFALPNCHELAVAYLAAANLGLISVLLNPAYQITEFEYMLKKTGCKALFIYDTFKHLNHLELVRKLCPEIDSSKPGELNSKVLPDLRHVVVLNSPLVAEKKSYKGTYDFNKFIQPKSQSSNIELPYLDIDDSNLILFTSGTTGKPKGALMSTGSLLNSAYLSTRAAGNPDGLKNICNPIPFFHIFGFSAGFLIPLLMQTTTVFPFYFPETVTTMKAIEAYRCVTLRGTPTQFFDLLHHPDRKKFDLSCLENVVFGGSTVSPKLLKEMNENFKLKMINVGYGMTETSFCHSLTNYADQKRSFKKAYESIGRPLPFTETKIVDPKTRQIVPLHTNGELLIKGPHIFKGYWDEKEKTDETFENGWLKTGDICSMDEDGYIYFKSRDKEVIIRGGANLYPAEIETFLRTNSQILDAQVFGVPDERMGEEICAWIKLKPESKLTAEELKSFCKSKISQFKIPKYIKFVDKFPINANNKILKNSMREQAIIEYNLKK</sequence>
<comment type="similarity">
    <text evidence="1">Belongs to the ATP-dependent AMP-binding enzyme family.</text>
</comment>
<name>A0A813N2R4_9BILA</name>
<evidence type="ECO:0000256" key="4">
    <source>
        <dbReference type="ARBA" id="ARBA00039009"/>
    </source>
</evidence>
<dbReference type="EMBL" id="CAJNOC010000216">
    <property type="protein sequence ID" value="CAF0728554.1"/>
    <property type="molecule type" value="Genomic_DNA"/>
</dbReference>
<dbReference type="Gene3D" id="3.40.50.12780">
    <property type="entry name" value="N-terminal domain of ligase-like"/>
    <property type="match status" value="1"/>
</dbReference>
<feature type="domain" description="AMP-dependent synthetase/ligase" evidence="8">
    <location>
        <begin position="71"/>
        <end position="465"/>
    </location>
</feature>
<keyword evidence="11" id="KW-1185">Reference proteome</keyword>
<evidence type="ECO:0000313" key="10">
    <source>
        <dbReference type="EMBL" id="CAF0728554.1"/>
    </source>
</evidence>
<dbReference type="Proteomes" id="UP000663879">
    <property type="component" value="Unassembled WGS sequence"/>
</dbReference>
<dbReference type="EC" id="6.2.1.2" evidence="4"/>
<evidence type="ECO:0000256" key="3">
    <source>
        <dbReference type="ARBA" id="ARBA00037247"/>
    </source>
</evidence>
<evidence type="ECO:0000256" key="1">
    <source>
        <dbReference type="ARBA" id="ARBA00006432"/>
    </source>
</evidence>